<evidence type="ECO:0000256" key="1">
    <source>
        <dbReference type="ARBA" id="ARBA00011043"/>
    </source>
</evidence>
<protein>
    <recommendedName>
        <fullName evidence="8">tRNA modification GTPase MnmE</fullName>
        <ecNumber evidence="8">3.6.-.-</ecNumber>
    </recommendedName>
</protein>
<accession>A0A844QDC3</accession>
<feature type="binding site" evidence="8">
    <location>
        <position position="271"/>
    </location>
    <ligand>
        <name>Mg(2+)</name>
        <dbReference type="ChEBI" id="CHEBI:18420"/>
    </ligand>
</feature>
<dbReference type="PRINTS" id="PR00326">
    <property type="entry name" value="GTP1OBG"/>
</dbReference>
<dbReference type="PANTHER" id="PTHR42714">
    <property type="entry name" value="TRNA MODIFICATION GTPASE GTPBP3"/>
    <property type="match status" value="1"/>
</dbReference>
<feature type="binding site" evidence="8">
    <location>
        <position position="42"/>
    </location>
    <ligand>
        <name>(6S)-5-formyl-5,6,7,8-tetrahydrofolate</name>
        <dbReference type="ChEBI" id="CHEBI:57457"/>
    </ligand>
</feature>
<evidence type="ECO:0000256" key="2">
    <source>
        <dbReference type="ARBA" id="ARBA00022694"/>
    </source>
</evidence>
<keyword evidence="7 8" id="KW-0342">GTP-binding</keyword>
<evidence type="ECO:0000256" key="7">
    <source>
        <dbReference type="ARBA" id="ARBA00023134"/>
    </source>
</evidence>
<keyword evidence="2 8" id="KW-0819">tRNA processing</keyword>
<dbReference type="SUPFAM" id="SSF52540">
    <property type="entry name" value="P-loop containing nucleoside triphosphate hydrolases"/>
    <property type="match status" value="1"/>
</dbReference>
<sequence>MSDVLIIQAKGRAVGLKGQTLFRDTIFALSSGGLPSGVAVVRLSGPQSRDAVHRLAGTLPPPRELRHARLRDAAGEAVDTGLVVFFPGPASFTGEDCAEFHIHGGRAVVGRLLSVLSASPGLRQAEAGEFTRRALAYGKIDLPGAEALADLIEADTEAQRRFALANANGRHQHLYEGWRERILAARALIEAELDFADEDDVPGAMSDTVWPDMTALAEEIEAHVAGYRQAEIIREGFRVAIIGAPNSGKSSLLNALARRDVAIVSDEPGTTRDLVTVELDLDGMKVIVTDTAGIREGAGAVEREGIRRSRAAARDADCVIVLVEAGSTMSVPADVPVDAWWIASKADLVEPGDRKKSGAGLWLSVRSGEGVALLLDRLGAAARASAGPRGALVPFTVRQVEELARGAAALRMAATGTAGLEIRAEELRVAGHALGRTLGTMDVEEILGAIFSRFCIGK</sequence>
<keyword evidence="11" id="KW-1185">Reference proteome</keyword>
<evidence type="ECO:0000256" key="8">
    <source>
        <dbReference type="HAMAP-Rule" id="MF_00379"/>
    </source>
</evidence>
<dbReference type="InterPro" id="IPR027417">
    <property type="entry name" value="P-loop_NTPase"/>
</dbReference>
<comment type="caution">
    <text evidence="10">The sequence shown here is derived from an EMBL/GenBank/DDBJ whole genome shotgun (WGS) entry which is preliminary data.</text>
</comment>
<dbReference type="InterPro" id="IPR004520">
    <property type="entry name" value="GTPase_MnmE"/>
</dbReference>
<evidence type="ECO:0000259" key="9">
    <source>
        <dbReference type="PROSITE" id="PS51709"/>
    </source>
</evidence>
<keyword evidence="8" id="KW-0479">Metal-binding</keyword>
<dbReference type="CDD" id="cd14858">
    <property type="entry name" value="TrmE_N"/>
    <property type="match status" value="1"/>
</dbReference>
<feature type="binding site" evidence="8">
    <location>
        <position position="250"/>
    </location>
    <ligand>
        <name>Mg(2+)</name>
        <dbReference type="ChEBI" id="CHEBI:18420"/>
    </ligand>
</feature>
<feature type="binding site" evidence="8">
    <location>
        <begin position="246"/>
        <end position="251"/>
    </location>
    <ligand>
        <name>GTP</name>
        <dbReference type="ChEBI" id="CHEBI:37565"/>
    </ligand>
</feature>
<evidence type="ECO:0000313" key="10">
    <source>
        <dbReference type="EMBL" id="MVA96634.1"/>
    </source>
</evidence>
<dbReference type="AlphaFoldDB" id="A0A844QDC3"/>
<comment type="subcellular location">
    <subcellularLocation>
        <location evidence="8">Cytoplasm</location>
    </subcellularLocation>
</comment>
<feature type="binding site" evidence="8">
    <location>
        <begin position="265"/>
        <end position="271"/>
    </location>
    <ligand>
        <name>GTP</name>
        <dbReference type="ChEBI" id="CHEBI:37565"/>
    </ligand>
</feature>
<comment type="caution">
    <text evidence="8">Lacks conserved residue(s) required for the propagation of feature annotation.</text>
</comment>
<keyword evidence="3 8" id="KW-0547">Nucleotide-binding</keyword>
<dbReference type="GO" id="GO:0003924">
    <property type="term" value="F:GTPase activity"/>
    <property type="evidence" value="ECO:0007669"/>
    <property type="project" value="UniProtKB-UniRule"/>
</dbReference>
<dbReference type="InterPro" id="IPR031168">
    <property type="entry name" value="G_TrmE"/>
</dbReference>
<keyword evidence="8" id="KW-0963">Cytoplasm</keyword>
<dbReference type="Proteomes" id="UP000463224">
    <property type="component" value="Unassembled WGS sequence"/>
</dbReference>
<comment type="cofactor">
    <cofactor evidence="8">
        <name>K(+)</name>
        <dbReference type="ChEBI" id="CHEBI:29103"/>
    </cofactor>
    <text evidence="8">Binds 1 potassium ion per subunit.</text>
</comment>
<proteinExistence type="inferred from homology"/>
<evidence type="ECO:0000256" key="4">
    <source>
        <dbReference type="ARBA" id="ARBA00022801"/>
    </source>
</evidence>
<dbReference type="HAMAP" id="MF_00379">
    <property type="entry name" value="GTPase_MnmE"/>
    <property type="match status" value="1"/>
</dbReference>
<reference evidence="10 11" key="1">
    <citation type="submission" date="2019-12" db="EMBL/GenBank/DDBJ databases">
        <title>Nitratireductor arenosus sp. nov., Isolated from sea sand, Jeju island, South Korea.</title>
        <authorList>
            <person name="Kim W."/>
        </authorList>
    </citation>
    <scope>NUCLEOTIDE SEQUENCE [LARGE SCALE GENOMIC DNA]</scope>
    <source>
        <strain evidence="10 11">CAU 1489</strain>
    </source>
</reference>
<feature type="binding site" evidence="8">
    <location>
        <position position="139"/>
    </location>
    <ligand>
        <name>(6S)-5-formyl-5,6,7,8-tetrahydrofolate</name>
        <dbReference type="ChEBI" id="CHEBI:57457"/>
    </ligand>
</feature>
<comment type="similarity">
    <text evidence="1 8">Belongs to the TRAFAC class TrmE-Era-EngA-EngB-Septin-like GTPase superfamily. TrmE GTPase family.</text>
</comment>
<feature type="binding site" evidence="8">
    <location>
        <begin position="290"/>
        <end position="293"/>
    </location>
    <ligand>
        <name>GTP</name>
        <dbReference type="ChEBI" id="CHEBI:37565"/>
    </ligand>
</feature>
<dbReference type="Pfam" id="PF01926">
    <property type="entry name" value="MMR_HSR1"/>
    <property type="match status" value="1"/>
</dbReference>
<name>A0A844QDC3_9HYPH</name>
<gene>
    <name evidence="8 10" type="primary">mnmE</name>
    <name evidence="8" type="synonym">trmE</name>
    <name evidence="10" type="ORF">GN330_05160</name>
</gene>
<dbReference type="GO" id="GO:0046872">
    <property type="term" value="F:metal ion binding"/>
    <property type="evidence" value="ECO:0007669"/>
    <property type="project" value="UniProtKB-KW"/>
</dbReference>
<evidence type="ECO:0000256" key="3">
    <source>
        <dbReference type="ARBA" id="ARBA00022741"/>
    </source>
</evidence>
<dbReference type="CDD" id="cd04164">
    <property type="entry name" value="trmE"/>
    <property type="match status" value="1"/>
</dbReference>
<dbReference type="GO" id="GO:0005737">
    <property type="term" value="C:cytoplasm"/>
    <property type="evidence" value="ECO:0007669"/>
    <property type="project" value="UniProtKB-SubCell"/>
</dbReference>
<dbReference type="GO" id="GO:0002098">
    <property type="term" value="P:tRNA wobble uridine modification"/>
    <property type="evidence" value="ECO:0007669"/>
    <property type="project" value="TreeGrafter"/>
</dbReference>
<evidence type="ECO:0000313" key="11">
    <source>
        <dbReference type="Proteomes" id="UP000463224"/>
    </source>
</evidence>
<dbReference type="Pfam" id="PF10396">
    <property type="entry name" value="TrmE_N"/>
    <property type="match status" value="1"/>
</dbReference>
<dbReference type="EC" id="3.6.-.-" evidence="8"/>
<keyword evidence="5 8" id="KW-0460">Magnesium</keyword>
<feature type="binding site" evidence="8">
    <location>
        <position position="458"/>
    </location>
    <ligand>
        <name>(6S)-5-formyl-5,6,7,8-tetrahydrofolate</name>
        <dbReference type="ChEBI" id="CHEBI:57457"/>
    </ligand>
</feature>
<dbReference type="InterPro" id="IPR018948">
    <property type="entry name" value="GTP-bd_TrmE_N"/>
</dbReference>
<dbReference type="InterPro" id="IPR006073">
    <property type="entry name" value="GTP-bd"/>
</dbReference>
<dbReference type="Gene3D" id="1.20.120.430">
    <property type="entry name" value="tRNA modification GTPase MnmE domain 2"/>
    <property type="match status" value="1"/>
</dbReference>
<evidence type="ECO:0000256" key="5">
    <source>
        <dbReference type="ARBA" id="ARBA00022842"/>
    </source>
</evidence>
<feature type="domain" description="TrmE-type G" evidence="9">
    <location>
        <begin position="236"/>
        <end position="383"/>
    </location>
</feature>
<dbReference type="PROSITE" id="PS51709">
    <property type="entry name" value="G_TRME"/>
    <property type="match status" value="1"/>
</dbReference>
<dbReference type="InterPro" id="IPR005225">
    <property type="entry name" value="Small_GTP-bd"/>
</dbReference>
<dbReference type="FunFam" id="3.30.1360.120:FF:000007">
    <property type="entry name" value="tRNA modification GTPase GTPBP3, mitochondrial"/>
    <property type="match status" value="1"/>
</dbReference>
<keyword evidence="6 8" id="KW-0630">Potassium</keyword>
<dbReference type="Pfam" id="PF12631">
    <property type="entry name" value="MnmE_helical"/>
    <property type="match status" value="1"/>
</dbReference>
<dbReference type="Gene3D" id="3.40.50.300">
    <property type="entry name" value="P-loop containing nucleotide triphosphate hydrolases"/>
    <property type="match status" value="1"/>
</dbReference>
<comment type="function">
    <text evidence="8">Exhibits a very high intrinsic GTPase hydrolysis rate. Involved in the addition of a carboxymethylaminomethyl (cmnm) group at the wobble position (U34) of certain tRNAs, forming tRNA-cmnm(5)s(2)U34.</text>
</comment>
<dbReference type="InterPro" id="IPR027266">
    <property type="entry name" value="TrmE/GcvT-like"/>
</dbReference>
<dbReference type="NCBIfam" id="NF003661">
    <property type="entry name" value="PRK05291.1-3"/>
    <property type="match status" value="1"/>
</dbReference>
<comment type="subunit">
    <text evidence="8">Homodimer. Heterotetramer of two MnmE and two MnmG subunits.</text>
</comment>
<dbReference type="GO" id="GO:0005525">
    <property type="term" value="F:GTP binding"/>
    <property type="evidence" value="ECO:0007669"/>
    <property type="project" value="UniProtKB-UniRule"/>
</dbReference>
<dbReference type="PANTHER" id="PTHR42714:SF2">
    <property type="entry name" value="TRNA MODIFICATION GTPASE GTPBP3, MITOCHONDRIAL"/>
    <property type="match status" value="1"/>
</dbReference>
<feature type="binding site" evidence="8">
    <location>
        <position position="99"/>
    </location>
    <ligand>
        <name>(6S)-5-formyl-5,6,7,8-tetrahydrofolate</name>
        <dbReference type="ChEBI" id="CHEBI:57457"/>
    </ligand>
</feature>
<organism evidence="10 11">
    <name type="scientific">Nitratireductor arenosus</name>
    <dbReference type="NCBI Taxonomy" id="2682096"/>
    <lineage>
        <taxon>Bacteria</taxon>
        <taxon>Pseudomonadati</taxon>
        <taxon>Pseudomonadota</taxon>
        <taxon>Alphaproteobacteria</taxon>
        <taxon>Hyphomicrobiales</taxon>
        <taxon>Phyllobacteriaceae</taxon>
        <taxon>Nitratireductor</taxon>
    </lineage>
</organism>
<dbReference type="InterPro" id="IPR027368">
    <property type="entry name" value="MnmE_dom2"/>
</dbReference>
<keyword evidence="4 8" id="KW-0378">Hydrolase</keyword>
<dbReference type="InterPro" id="IPR025867">
    <property type="entry name" value="MnmE_helical"/>
</dbReference>
<dbReference type="GO" id="GO:0030488">
    <property type="term" value="P:tRNA methylation"/>
    <property type="evidence" value="ECO:0007669"/>
    <property type="project" value="TreeGrafter"/>
</dbReference>
<dbReference type="NCBIfam" id="TIGR00231">
    <property type="entry name" value="small_GTP"/>
    <property type="match status" value="1"/>
</dbReference>
<evidence type="ECO:0000256" key="6">
    <source>
        <dbReference type="ARBA" id="ARBA00022958"/>
    </source>
</evidence>
<dbReference type="SUPFAM" id="SSF116878">
    <property type="entry name" value="TrmE connector domain"/>
    <property type="match status" value="1"/>
</dbReference>
<dbReference type="Gene3D" id="3.30.1360.120">
    <property type="entry name" value="Probable tRNA modification gtpase trme, domain 1"/>
    <property type="match status" value="1"/>
</dbReference>
<dbReference type="EMBL" id="WPHG01000001">
    <property type="protein sequence ID" value="MVA96634.1"/>
    <property type="molecule type" value="Genomic_DNA"/>
</dbReference>